<reference evidence="3 4" key="1">
    <citation type="submission" date="2024-11" db="EMBL/GenBank/DDBJ databases">
        <title>Chromosome-level genome assembly of Eucalyptus globulus Labill. provides insights into its genome evolution.</title>
        <authorList>
            <person name="Li X."/>
        </authorList>
    </citation>
    <scope>NUCLEOTIDE SEQUENCE [LARGE SCALE GENOMIC DNA]</scope>
    <source>
        <strain evidence="3">CL2024</strain>
        <tissue evidence="3">Fresh tender leaves</tissue>
    </source>
</reference>
<dbReference type="InterPro" id="IPR041694">
    <property type="entry name" value="ADH_N_2"/>
</dbReference>
<name>A0ABD3L0P3_EUCGL</name>
<evidence type="ECO:0000313" key="4">
    <source>
        <dbReference type="Proteomes" id="UP001634007"/>
    </source>
</evidence>
<dbReference type="Gene3D" id="3.40.50.720">
    <property type="entry name" value="NAD(P)-binding Rossmann-like Domain"/>
    <property type="match status" value="2"/>
</dbReference>
<keyword evidence="1" id="KW-0560">Oxidoreductase</keyword>
<evidence type="ECO:0000313" key="3">
    <source>
        <dbReference type="EMBL" id="KAL3745127.1"/>
    </source>
</evidence>
<feature type="domain" description="Oxidoreductase N-terminal" evidence="2">
    <location>
        <begin position="8"/>
        <end position="104"/>
    </location>
</feature>
<protein>
    <recommendedName>
        <fullName evidence="2">Oxidoreductase N-terminal domain-containing protein</fullName>
    </recommendedName>
</protein>
<dbReference type="AlphaFoldDB" id="A0ABD3L0P3"/>
<evidence type="ECO:0000259" key="2">
    <source>
        <dbReference type="Pfam" id="PF16884"/>
    </source>
</evidence>
<dbReference type="Gene3D" id="3.90.180.10">
    <property type="entry name" value="Medium-chain alcohol dehydrogenases, catalytic domain"/>
    <property type="match status" value="2"/>
</dbReference>
<dbReference type="GO" id="GO:0016491">
    <property type="term" value="F:oxidoreductase activity"/>
    <property type="evidence" value="ECO:0007669"/>
    <property type="project" value="UniProtKB-KW"/>
</dbReference>
<organism evidence="3 4">
    <name type="scientific">Eucalyptus globulus</name>
    <name type="common">Tasmanian blue gum</name>
    <dbReference type="NCBI Taxonomy" id="34317"/>
    <lineage>
        <taxon>Eukaryota</taxon>
        <taxon>Viridiplantae</taxon>
        <taxon>Streptophyta</taxon>
        <taxon>Embryophyta</taxon>
        <taxon>Tracheophyta</taxon>
        <taxon>Spermatophyta</taxon>
        <taxon>Magnoliopsida</taxon>
        <taxon>eudicotyledons</taxon>
        <taxon>Gunneridae</taxon>
        <taxon>Pentapetalae</taxon>
        <taxon>rosids</taxon>
        <taxon>malvids</taxon>
        <taxon>Myrtales</taxon>
        <taxon>Myrtaceae</taxon>
        <taxon>Myrtoideae</taxon>
        <taxon>Eucalypteae</taxon>
        <taxon>Eucalyptus</taxon>
    </lineage>
</organism>
<dbReference type="Proteomes" id="UP001634007">
    <property type="component" value="Unassembled WGS sequence"/>
</dbReference>
<dbReference type="SUPFAM" id="SSF50129">
    <property type="entry name" value="GroES-like"/>
    <property type="match status" value="1"/>
</dbReference>
<dbReference type="InterPro" id="IPR011032">
    <property type="entry name" value="GroES-like_sf"/>
</dbReference>
<comment type="caution">
    <text evidence="3">The sequence shown here is derived from an EMBL/GenBank/DDBJ whole genome shotgun (WGS) entry which is preliminary data.</text>
</comment>
<accession>A0ABD3L0P3</accession>
<dbReference type="PANTHER" id="PTHR43205">
    <property type="entry name" value="PROSTAGLANDIN REDUCTASE"/>
    <property type="match status" value="1"/>
</dbReference>
<dbReference type="EMBL" id="JBJKBG010000003">
    <property type="protein sequence ID" value="KAL3745127.1"/>
    <property type="molecule type" value="Genomic_DNA"/>
</dbReference>
<dbReference type="InterPro" id="IPR036291">
    <property type="entry name" value="NAD(P)-bd_dom_sf"/>
</dbReference>
<gene>
    <name evidence="3" type="ORF">ACJRO7_014265</name>
</gene>
<dbReference type="PANTHER" id="PTHR43205:SF12">
    <property type="entry name" value="OS06G0602900 PROTEIN"/>
    <property type="match status" value="1"/>
</dbReference>
<dbReference type="Pfam" id="PF16884">
    <property type="entry name" value="ADH_N_2"/>
    <property type="match status" value="1"/>
</dbReference>
<proteinExistence type="predicted"/>
<dbReference type="InterPro" id="IPR045010">
    <property type="entry name" value="MDR_fam"/>
</dbReference>
<dbReference type="SUPFAM" id="SSF51735">
    <property type="entry name" value="NAD(P)-binding Rossmann-fold domains"/>
    <property type="match status" value="1"/>
</dbReference>
<keyword evidence="4" id="KW-1185">Reference proteome</keyword>
<sequence>MKVKVANKYVTLKTHIEGIPKEFDFQLKTAPLNLYVSIDLYRLTRVMHYNSSHKTDTSFEGITLGEEIEAYGATKVVASDNVEFQKGDLVVGVVTWAEYSKIRRNRMIRKLDPLGFPLSYYVGIYTKLHGCYVVDCAGRKRKVQLLKDKLGFDAAFIYREETNLNSTLKRKIESFFLCLSLSIDEFFRAGIDISFESVGAERQEAVVASMNTFGRVAMCGVISDYTDSGEKAAPDILDDFVSTTSSHLLSGELCPLENISDGLDSIPCAFTGLFHGDNIGKKIVKITEE</sequence>
<evidence type="ECO:0000256" key="1">
    <source>
        <dbReference type="ARBA" id="ARBA00023002"/>
    </source>
</evidence>